<dbReference type="CDD" id="cd00136">
    <property type="entry name" value="PDZ_canonical"/>
    <property type="match status" value="1"/>
</dbReference>
<evidence type="ECO:0000313" key="4">
    <source>
        <dbReference type="WBParaSite" id="EEL_0000860901-mRNA-1"/>
    </source>
</evidence>
<keyword evidence="1" id="KW-0175">Coiled coil</keyword>
<dbReference type="AlphaFoldDB" id="A0A0R3S1Q8"/>
<dbReference type="SUPFAM" id="SSF50156">
    <property type="entry name" value="PDZ domain-like"/>
    <property type="match status" value="2"/>
</dbReference>
<reference evidence="4" key="1">
    <citation type="submission" date="2017-02" db="UniProtKB">
        <authorList>
            <consortium name="WormBaseParasite"/>
        </authorList>
    </citation>
    <scope>IDENTIFICATION</scope>
</reference>
<dbReference type="WBParaSite" id="EEL_0000860901-mRNA-1">
    <property type="protein sequence ID" value="EEL_0000860901-mRNA-1"/>
    <property type="gene ID" value="EEL_0000860901"/>
</dbReference>
<dbReference type="InterPro" id="IPR040264">
    <property type="entry name" value="T15H9.4-like"/>
</dbReference>
<dbReference type="Proteomes" id="UP000050640">
    <property type="component" value="Unplaced"/>
</dbReference>
<dbReference type="Gene3D" id="2.30.42.10">
    <property type="match status" value="2"/>
</dbReference>
<sequence length="462" mass="52144">MTDEDVHYIGNLILNGTGDGQSSQILSLVPMPRRIIVPNYARLQIRRVEIVRNLVGQQVEAVPGNRITRRLIQVRANVNEHDNRYQRIEHQRRSLSEQRLRGNEEDLRRIVGAIRRRSSIAGSRGMNTMNFNSKTSANIDAKRADEEFVARVNYFTAQFEPPSFVHLFPFNYHIINKVYRFSGDCDTMAKEISVAIPMEEGDPLGAVPNDKLVIVKVQPGTLSEGKLKIGDQVLKVNDTVVQNCDHFFQLLRFAPPCATIVLVRDEKKAAELEAKVHIPPDRAKLITRRDGYMYFVARLEWKPGGPRLGLGIKHYQNRVLVSRCDTGSLASQQLQVGDHLIDIDGHPVTDKDVCRELLLKSLQANRFVTTVVERPETMEARHWVQSALMASAAQAPSVAMNSDVRAIAARERQKLQKAIPPKKSCLRTSNAAVKRVNIVESKAMEFIIASDNEGKTLRHVRK</sequence>
<feature type="domain" description="PDZ" evidence="2">
    <location>
        <begin position="193"/>
        <end position="266"/>
    </location>
</feature>
<dbReference type="InterPro" id="IPR036034">
    <property type="entry name" value="PDZ_sf"/>
</dbReference>
<evidence type="ECO:0000313" key="3">
    <source>
        <dbReference type="Proteomes" id="UP000050640"/>
    </source>
</evidence>
<accession>A0A0R3S1Q8</accession>
<proteinExistence type="predicted"/>
<dbReference type="PANTHER" id="PTHR31327">
    <property type="entry name" value="SPERM MEIOSIS PDZ DOMAIN CONTAINING PROTEINS-RELATED"/>
    <property type="match status" value="1"/>
</dbReference>
<keyword evidence="3" id="KW-1185">Reference proteome</keyword>
<name>A0A0R3S1Q8_9BILA</name>
<dbReference type="STRING" id="1147741.A0A0R3S1Q8"/>
<feature type="domain" description="PDZ" evidence="2">
    <location>
        <begin position="296"/>
        <end position="350"/>
    </location>
</feature>
<feature type="coiled-coil region" evidence="1">
    <location>
        <begin position="71"/>
        <end position="98"/>
    </location>
</feature>
<dbReference type="InterPro" id="IPR001478">
    <property type="entry name" value="PDZ"/>
</dbReference>
<dbReference type="PANTHER" id="PTHR31327:SF7">
    <property type="entry name" value="PDZ DOMAIN-CONTAINING PROTEIN"/>
    <property type="match status" value="1"/>
</dbReference>
<dbReference type="SMART" id="SM00228">
    <property type="entry name" value="PDZ"/>
    <property type="match status" value="2"/>
</dbReference>
<protein>
    <submittedName>
        <fullName evidence="4">PDZ/DHR/GLGF domain protein</fullName>
    </submittedName>
</protein>
<organism evidence="3 4">
    <name type="scientific">Elaeophora elaphi</name>
    <dbReference type="NCBI Taxonomy" id="1147741"/>
    <lineage>
        <taxon>Eukaryota</taxon>
        <taxon>Metazoa</taxon>
        <taxon>Ecdysozoa</taxon>
        <taxon>Nematoda</taxon>
        <taxon>Chromadorea</taxon>
        <taxon>Rhabditida</taxon>
        <taxon>Spirurina</taxon>
        <taxon>Spiruromorpha</taxon>
        <taxon>Filarioidea</taxon>
        <taxon>Onchocercidae</taxon>
        <taxon>Elaeophora</taxon>
    </lineage>
</organism>
<evidence type="ECO:0000259" key="2">
    <source>
        <dbReference type="PROSITE" id="PS50106"/>
    </source>
</evidence>
<dbReference type="PROSITE" id="PS50106">
    <property type="entry name" value="PDZ"/>
    <property type="match status" value="2"/>
</dbReference>
<evidence type="ECO:0000256" key="1">
    <source>
        <dbReference type="SAM" id="Coils"/>
    </source>
</evidence>